<dbReference type="Pfam" id="PF02682">
    <property type="entry name" value="CT_C_D"/>
    <property type="match status" value="1"/>
</dbReference>
<dbReference type="SUPFAM" id="SSF50891">
    <property type="entry name" value="Cyclophilin-like"/>
    <property type="match status" value="2"/>
</dbReference>
<dbReference type="Proteomes" id="UP000033566">
    <property type="component" value="Chromosome"/>
</dbReference>
<evidence type="ECO:0000313" key="1">
    <source>
        <dbReference type="EMBL" id="AKE38505.1"/>
    </source>
</evidence>
<dbReference type="PATRIC" id="fig|161896.4.peg.515"/>
<keyword evidence="2" id="KW-1185">Reference proteome</keyword>
<dbReference type="InterPro" id="IPR003833">
    <property type="entry name" value="CT_C_D"/>
</dbReference>
<dbReference type="InterPro" id="IPR052708">
    <property type="entry name" value="PxpC"/>
</dbReference>
<dbReference type="SMART" id="SM00797">
    <property type="entry name" value="AHS2"/>
    <property type="match status" value="1"/>
</dbReference>
<dbReference type="PANTHER" id="PTHR43309">
    <property type="entry name" value="5-OXOPROLINASE SUBUNIT C"/>
    <property type="match status" value="1"/>
</dbReference>
<dbReference type="AlphaFoldDB" id="A0A0F6QVQ0"/>
<sequence length="518" mass="54544">MHINAVGSRALLVDLDNLNQVMDWHAALTAQPLRAQVDCIAAATTLLLTFESPNAAREAAEKLHDFHPGAAKAAEARTVDIDVLYDGEDVDEVADLLDMSREAVIKWHTSTEFTAAFGGFAPGFTYCTPTNPDNALAIPRRSNPRTAVPDGAVAVAGEFSAVYPRVSPGGWQLLGQTNTPMWDSHATPPALVQPGDRVRYRAVDSLPELVDHHNQAKRSPARLPRMEVLDAGLLTLFQDLGRPGSGDLGVTPSGAADRASAATANIAVGNSRNATVLENIGGMKLRALTDTVVCVTGAQARVRLGEMPVHLARPVLVTAGQVIRIDPAGLGMRNYIAIRGGIISDSELGSSATDVLSGLGPDPVSAGDVIGVLPRSSGMTDAQLTNPLRVQEGPGGRTAATLRCVLGPRDDWFGDNVATFLNTTWTVSGDSNRVGLRLNAGDTTVARVRDGELPSEGMVAGSVQIPPNGQPVIFMRDHAVTGGYPVVATVVEEDIDVAAQLPPGAQVKFELVGENRED</sequence>
<evidence type="ECO:0000313" key="2">
    <source>
        <dbReference type="Proteomes" id="UP000033566"/>
    </source>
</evidence>
<dbReference type="PANTHER" id="PTHR43309:SF3">
    <property type="entry name" value="5-OXOPROLINASE SUBUNIT C"/>
    <property type="match status" value="1"/>
</dbReference>
<dbReference type="HOGENOM" id="CLU_028967_5_0_11"/>
<organism evidence="1 2">
    <name type="scientific">Corynebacterium camporealensis</name>
    <dbReference type="NCBI Taxonomy" id="161896"/>
    <lineage>
        <taxon>Bacteria</taxon>
        <taxon>Bacillati</taxon>
        <taxon>Actinomycetota</taxon>
        <taxon>Actinomycetes</taxon>
        <taxon>Mycobacteriales</taxon>
        <taxon>Corynebacteriaceae</taxon>
        <taxon>Corynebacterium</taxon>
    </lineage>
</organism>
<gene>
    <name evidence="1" type="ORF">UL81_02620</name>
</gene>
<reference evidence="1 2" key="1">
    <citation type="journal article" date="2015" name="Genome Announc.">
        <title>Complete Genome Sequence of Corynebacterium camporealensis DSM 44610, Isolated from the Milk of a Manchega Sheep with Subclinical Mastitis.</title>
        <authorList>
            <person name="Ruckert C."/>
            <person name="Albersmeier A."/>
            <person name="Winkler A."/>
            <person name="Tauch A."/>
        </authorList>
    </citation>
    <scope>NUCLEOTIDE SEQUENCE [LARGE SCALE GENOMIC DNA]</scope>
    <source>
        <strain evidence="1 2">DSM 44610</strain>
    </source>
</reference>
<dbReference type="EMBL" id="CP011311">
    <property type="protein sequence ID" value="AKE38505.1"/>
    <property type="molecule type" value="Genomic_DNA"/>
</dbReference>
<dbReference type="Pfam" id="PF02626">
    <property type="entry name" value="CT_A_B"/>
    <property type="match status" value="1"/>
</dbReference>
<dbReference type="RefSeq" id="WP_035106761.1">
    <property type="nucleotide sequence ID" value="NZ_CP011311.1"/>
</dbReference>
<protein>
    <submittedName>
        <fullName evidence="1">Allophanate hydrolase subunit 2</fullName>
    </submittedName>
</protein>
<accession>A0A0F6QVQ0</accession>
<dbReference type="InterPro" id="IPR029000">
    <property type="entry name" value="Cyclophilin-like_dom_sf"/>
</dbReference>
<dbReference type="GO" id="GO:0016787">
    <property type="term" value="F:hydrolase activity"/>
    <property type="evidence" value="ECO:0007669"/>
    <property type="project" value="UniProtKB-KW"/>
</dbReference>
<keyword evidence="1" id="KW-0378">Hydrolase</keyword>
<dbReference type="SMART" id="SM00796">
    <property type="entry name" value="AHS1"/>
    <property type="match status" value="1"/>
</dbReference>
<dbReference type="STRING" id="161896.UL81_02620"/>
<dbReference type="KEGG" id="ccj:UL81_02620"/>
<name>A0A0F6QVQ0_9CORY</name>
<dbReference type="InterPro" id="IPR003778">
    <property type="entry name" value="CT_A_B"/>
</dbReference>
<dbReference type="Gene3D" id="2.40.100.10">
    <property type="entry name" value="Cyclophilin-like"/>
    <property type="match status" value="2"/>
</dbReference>
<dbReference type="OrthoDB" id="9768696at2"/>
<dbReference type="Gene3D" id="3.30.1360.40">
    <property type="match status" value="1"/>
</dbReference>
<proteinExistence type="predicted"/>